<keyword evidence="9" id="KW-1185">Reference proteome</keyword>
<reference evidence="8 9" key="1">
    <citation type="submission" date="2024-01" db="EMBL/GenBank/DDBJ databases">
        <title>Multi-omics insights into the function and evolution of sodium benzoate biodegradation pathways in Benzoatithermus flavus gen. nov., sp. nov. from hot spring.</title>
        <authorList>
            <person name="Hu C.-J."/>
            <person name="Li W.-J."/>
        </authorList>
    </citation>
    <scope>NUCLEOTIDE SEQUENCE [LARGE SCALE GENOMIC DNA]</scope>
    <source>
        <strain evidence="8 9">SYSU G07066</strain>
    </source>
</reference>
<evidence type="ECO:0000256" key="3">
    <source>
        <dbReference type="ARBA" id="ARBA00022475"/>
    </source>
</evidence>
<dbReference type="RefSeq" id="WP_418158066.1">
    <property type="nucleotide sequence ID" value="NZ_JBBLZC010000002.1"/>
</dbReference>
<dbReference type="Pfam" id="PF07681">
    <property type="entry name" value="DoxX"/>
    <property type="match status" value="1"/>
</dbReference>
<evidence type="ECO:0000256" key="5">
    <source>
        <dbReference type="ARBA" id="ARBA00022989"/>
    </source>
</evidence>
<dbReference type="PANTHER" id="PTHR33452:SF1">
    <property type="entry name" value="INNER MEMBRANE PROTEIN YPHA-RELATED"/>
    <property type="match status" value="1"/>
</dbReference>
<feature type="transmembrane region" description="Helical" evidence="7">
    <location>
        <begin position="54"/>
        <end position="75"/>
    </location>
</feature>
<comment type="caution">
    <text evidence="8">The sequence shown here is derived from an EMBL/GenBank/DDBJ whole genome shotgun (WGS) entry which is preliminary data.</text>
</comment>
<comment type="subcellular location">
    <subcellularLocation>
        <location evidence="1">Cell membrane</location>
        <topology evidence="1">Multi-pass membrane protein</topology>
    </subcellularLocation>
</comment>
<sequence length="154" mass="16219">MPHDIDRRPNTSVESLALLLGRLALAAIFLQSGFGKLMNLGGFTQMLASQGVPAPSLLGPVGACIEFFGALAVALGFKARWAALLMIAFTIAATLTAHRFWAVPDAERALQQIQFFKNLAILGGFLLLFARGAGPISVDDAVWPGRAGASRPAS</sequence>
<dbReference type="InterPro" id="IPR051907">
    <property type="entry name" value="DoxX-like_oxidoreductase"/>
</dbReference>
<keyword evidence="6 7" id="KW-0472">Membrane</keyword>
<evidence type="ECO:0000256" key="2">
    <source>
        <dbReference type="ARBA" id="ARBA00006679"/>
    </source>
</evidence>
<evidence type="ECO:0000256" key="6">
    <source>
        <dbReference type="ARBA" id="ARBA00023136"/>
    </source>
</evidence>
<evidence type="ECO:0000313" key="9">
    <source>
        <dbReference type="Proteomes" id="UP001375743"/>
    </source>
</evidence>
<feature type="transmembrane region" description="Helical" evidence="7">
    <location>
        <begin position="12"/>
        <end position="34"/>
    </location>
</feature>
<dbReference type="EMBL" id="JBBLZC010000002">
    <property type="protein sequence ID" value="MEK0082218.1"/>
    <property type="molecule type" value="Genomic_DNA"/>
</dbReference>
<feature type="transmembrane region" description="Helical" evidence="7">
    <location>
        <begin position="113"/>
        <end position="130"/>
    </location>
</feature>
<gene>
    <name evidence="8" type="ORF">U1T56_03570</name>
</gene>
<evidence type="ECO:0000256" key="7">
    <source>
        <dbReference type="SAM" id="Phobius"/>
    </source>
</evidence>
<keyword evidence="5 7" id="KW-1133">Transmembrane helix</keyword>
<evidence type="ECO:0000256" key="4">
    <source>
        <dbReference type="ARBA" id="ARBA00022692"/>
    </source>
</evidence>
<proteinExistence type="inferred from homology"/>
<keyword evidence="4 7" id="KW-0812">Transmembrane</keyword>
<evidence type="ECO:0000313" key="8">
    <source>
        <dbReference type="EMBL" id="MEK0082218.1"/>
    </source>
</evidence>
<name>A0ABU8XP61_9PROT</name>
<dbReference type="PANTHER" id="PTHR33452">
    <property type="entry name" value="OXIDOREDUCTASE CATD-RELATED"/>
    <property type="match status" value="1"/>
</dbReference>
<dbReference type="InterPro" id="IPR032808">
    <property type="entry name" value="DoxX"/>
</dbReference>
<organism evidence="8 9">
    <name type="scientific">Benzoatithermus flavus</name>
    <dbReference type="NCBI Taxonomy" id="3108223"/>
    <lineage>
        <taxon>Bacteria</taxon>
        <taxon>Pseudomonadati</taxon>
        <taxon>Pseudomonadota</taxon>
        <taxon>Alphaproteobacteria</taxon>
        <taxon>Geminicoccales</taxon>
        <taxon>Geminicoccaceae</taxon>
        <taxon>Benzoatithermus</taxon>
    </lineage>
</organism>
<accession>A0ABU8XP61</accession>
<feature type="transmembrane region" description="Helical" evidence="7">
    <location>
        <begin position="82"/>
        <end position="101"/>
    </location>
</feature>
<keyword evidence="3" id="KW-1003">Cell membrane</keyword>
<comment type="similarity">
    <text evidence="2">Belongs to the DoxX family.</text>
</comment>
<evidence type="ECO:0000256" key="1">
    <source>
        <dbReference type="ARBA" id="ARBA00004651"/>
    </source>
</evidence>
<protein>
    <submittedName>
        <fullName evidence="8">DoxX family protein</fullName>
    </submittedName>
</protein>
<dbReference type="Proteomes" id="UP001375743">
    <property type="component" value="Unassembled WGS sequence"/>
</dbReference>